<organism evidence="1 2">
    <name type="scientific">Triplophysa tibetana</name>
    <dbReference type="NCBI Taxonomy" id="1572043"/>
    <lineage>
        <taxon>Eukaryota</taxon>
        <taxon>Metazoa</taxon>
        <taxon>Chordata</taxon>
        <taxon>Craniata</taxon>
        <taxon>Vertebrata</taxon>
        <taxon>Euteleostomi</taxon>
        <taxon>Actinopterygii</taxon>
        <taxon>Neopterygii</taxon>
        <taxon>Teleostei</taxon>
        <taxon>Ostariophysi</taxon>
        <taxon>Cypriniformes</taxon>
        <taxon>Nemacheilidae</taxon>
        <taxon>Triplophysa</taxon>
    </lineage>
</organism>
<reference evidence="1 2" key="1">
    <citation type="journal article" date="2019" name="Mol. Ecol. Resour.">
        <title>Chromosome-level genome assembly of Triplophysa tibetana, a fish adapted to the harsh high-altitude environment of the Tibetan Plateau.</title>
        <authorList>
            <person name="Yang X."/>
            <person name="Liu H."/>
            <person name="Ma Z."/>
            <person name="Zou Y."/>
            <person name="Zou M."/>
            <person name="Mao Y."/>
            <person name="Li X."/>
            <person name="Wang H."/>
            <person name="Chen T."/>
            <person name="Wang W."/>
            <person name="Yang R."/>
        </authorList>
    </citation>
    <scope>NUCLEOTIDE SEQUENCE [LARGE SCALE GENOMIC DNA]</scope>
    <source>
        <strain evidence="1">TTIB1903HZAU</strain>
        <tissue evidence="1">Muscle</tissue>
    </source>
</reference>
<protein>
    <submittedName>
        <fullName evidence="1">Uncharacterized protein</fullName>
    </submittedName>
</protein>
<proteinExistence type="predicted"/>
<evidence type="ECO:0000313" key="2">
    <source>
        <dbReference type="Proteomes" id="UP000324632"/>
    </source>
</evidence>
<keyword evidence="2" id="KW-1185">Reference proteome</keyword>
<gene>
    <name evidence="1" type="ORF">E1301_Tti022271</name>
</gene>
<dbReference type="EMBL" id="SOYY01000005">
    <property type="protein sequence ID" value="KAA0721422.1"/>
    <property type="molecule type" value="Genomic_DNA"/>
</dbReference>
<comment type="caution">
    <text evidence="1">The sequence shown here is derived from an EMBL/GenBank/DDBJ whole genome shotgun (WGS) entry which is preliminary data.</text>
</comment>
<dbReference type="Proteomes" id="UP000324632">
    <property type="component" value="Chromosome 5"/>
</dbReference>
<sequence length="116" mass="13177">MRGEGDLEVKTENPRLFVQNKAFKEDPASVNTELERFSLEEIITGSAFIDLKNSTSSAPDMVQHEQRLRGSALAITHEDLGCGDRIEYSIKKHKLRASVKFKQLVLLESVREAVFW</sequence>
<dbReference type="AlphaFoldDB" id="A0A5A9PIJ3"/>
<evidence type="ECO:0000313" key="1">
    <source>
        <dbReference type="EMBL" id="KAA0721422.1"/>
    </source>
</evidence>
<accession>A0A5A9PIJ3</accession>
<name>A0A5A9PIJ3_9TELE</name>